<proteinExistence type="predicted"/>
<organism evidence="1 2">
    <name type="scientific">Bradyrhizobium vignae</name>
    <dbReference type="NCBI Taxonomy" id="1549949"/>
    <lineage>
        <taxon>Bacteria</taxon>
        <taxon>Pseudomonadati</taxon>
        <taxon>Pseudomonadota</taxon>
        <taxon>Alphaproteobacteria</taxon>
        <taxon>Hyphomicrobiales</taxon>
        <taxon>Nitrobacteraceae</taxon>
        <taxon>Bradyrhizobium</taxon>
    </lineage>
</organism>
<evidence type="ECO:0000313" key="1">
    <source>
        <dbReference type="EMBL" id="MBP0116039.1"/>
    </source>
</evidence>
<keyword evidence="2" id="KW-1185">Reference proteome</keyword>
<protein>
    <submittedName>
        <fullName evidence="1">Uncharacterized protein</fullName>
    </submittedName>
</protein>
<comment type="caution">
    <text evidence="1">The sequence shown here is derived from an EMBL/GenBank/DDBJ whole genome shotgun (WGS) entry which is preliminary data.</text>
</comment>
<evidence type="ECO:0000313" key="2">
    <source>
        <dbReference type="Proteomes" id="UP000669317"/>
    </source>
</evidence>
<dbReference type="SUPFAM" id="SSF51621">
    <property type="entry name" value="Phosphoenolpyruvate/pyruvate domain"/>
    <property type="match status" value="1"/>
</dbReference>
<dbReference type="InterPro" id="IPR015813">
    <property type="entry name" value="Pyrv/PenolPyrv_kinase-like_dom"/>
</dbReference>
<sequence>MAAQVIVTAAAHLASYALTGSAGFSTAQLVLWSLFRAAASRCRDMHVEGAMTARLDDLDLVRRIGERSKRLSASLGSAIHPSHIPVINEICSTS</sequence>
<name>A0ABS4A8P1_9BRAD</name>
<dbReference type="EMBL" id="JAGIKT010000113">
    <property type="protein sequence ID" value="MBP0116039.1"/>
    <property type="molecule type" value="Genomic_DNA"/>
</dbReference>
<gene>
    <name evidence="1" type="ORF">JWS04_34250</name>
</gene>
<reference evidence="1 2" key="1">
    <citation type="submission" date="2021-03" db="EMBL/GenBank/DDBJ databases">
        <title>Genome Sequence of Bradyrhizobium vignae strain ISRA400.</title>
        <authorList>
            <person name="Tisa L.S."/>
            <person name="Svistoonoff S."/>
            <person name="Hocher V."/>
            <person name="Fall S."/>
            <person name="Zaiya A."/>
            <person name="Naing D."/>
            <person name="Niang N."/>
            <person name="Diouf A."/>
            <person name="Dasylva M.C."/>
            <person name="Toure O."/>
            <person name="Gueye M."/>
            <person name="Gully D."/>
            <person name="Tisseyre P."/>
            <person name="Simpson S."/>
            <person name="Morris K."/>
            <person name="Thomas W.K."/>
        </authorList>
    </citation>
    <scope>NUCLEOTIDE SEQUENCE [LARGE SCALE GENOMIC DNA]</scope>
    <source>
        <strain evidence="1 2">ISRA400</strain>
    </source>
</reference>
<dbReference type="Proteomes" id="UP000669317">
    <property type="component" value="Unassembled WGS sequence"/>
</dbReference>
<accession>A0ABS4A8P1</accession>